<evidence type="ECO:0000256" key="3">
    <source>
        <dbReference type="ARBA" id="ARBA00023157"/>
    </source>
</evidence>
<evidence type="ECO:0000256" key="1">
    <source>
        <dbReference type="ARBA" id="ARBA00004167"/>
    </source>
</evidence>
<organism evidence="7 8">
    <name type="scientific">Amphibalanus amphitrite</name>
    <name type="common">Striped barnacle</name>
    <name type="synonym">Balanus amphitrite</name>
    <dbReference type="NCBI Taxonomy" id="1232801"/>
    <lineage>
        <taxon>Eukaryota</taxon>
        <taxon>Metazoa</taxon>
        <taxon>Ecdysozoa</taxon>
        <taxon>Arthropoda</taxon>
        <taxon>Crustacea</taxon>
        <taxon>Multicrustacea</taxon>
        <taxon>Cirripedia</taxon>
        <taxon>Thoracica</taxon>
        <taxon>Thoracicalcarea</taxon>
        <taxon>Balanomorpha</taxon>
        <taxon>Balanoidea</taxon>
        <taxon>Balanidae</taxon>
        <taxon>Amphibalaninae</taxon>
        <taxon>Amphibalanus</taxon>
    </lineage>
</organism>
<dbReference type="InterPro" id="IPR013783">
    <property type="entry name" value="Ig-like_fold"/>
</dbReference>
<proteinExistence type="predicted"/>
<feature type="compositionally biased region" description="Basic and acidic residues" evidence="4">
    <location>
        <begin position="438"/>
        <end position="460"/>
    </location>
</feature>
<dbReference type="GO" id="GO:0016020">
    <property type="term" value="C:membrane"/>
    <property type="evidence" value="ECO:0007669"/>
    <property type="project" value="UniProtKB-SubCell"/>
</dbReference>
<keyword evidence="3" id="KW-1015">Disulfide bond</keyword>
<accession>A0A6A4X9Y5</accession>
<evidence type="ECO:0000256" key="4">
    <source>
        <dbReference type="SAM" id="MobiDB-lite"/>
    </source>
</evidence>
<evidence type="ECO:0000313" key="7">
    <source>
        <dbReference type="EMBL" id="KAF0312794.1"/>
    </source>
</evidence>
<dbReference type="OrthoDB" id="6369918at2759"/>
<dbReference type="PROSITE" id="PS50835">
    <property type="entry name" value="IG_LIKE"/>
    <property type="match status" value="1"/>
</dbReference>
<feature type="transmembrane region" description="Helical" evidence="5">
    <location>
        <begin position="390"/>
        <end position="411"/>
    </location>
</feature>
<gene>
    <name evidence="7" type="ORF">FJT64_016551</name>
</gene>
<dbReference type="Gene3D" id="2.60.40.10">
    <property type="entry name" value="Immunoglobulins"/>
    <property type="match status" value="2"/>
</dbReference>
<evidence type="ECO:0000256" key="5">
    <source>
        <dbReference type="SAM" id="Phobius"/>
    </source>
</evidence>
<feature type="region of interest" description="Disordered" evidence="4">
    <location>
        <begin position="438"/>
        <end position="490"/>
    </location>
</feature>
<sequence length="490" mass="51983">MASGVIGQDDIFSVVPKASNIVPAGEQVILECVTREPGTCAWKLDVPELEGTGFLTQTADNFLTASGLRARDATSQTDCTIIIESVERRHSGHYTCSPFMNGGQKDAPSAEVVVAVKPASVAFIGEQAETTELTVSSVDTVSVSCEARDSRPSAELHWFLEGSELTDGVVSEETEDPQTRLVTTRSTLTHLFERQDEGATLICRASHPAYEEEDNREASLGVVVEFAPVRAEGSDLGTLYGFTDGEDKDLTINFTANPRPSTIQWSVGNDAYLTAGEQTFDGRIIAGPLEEVRASGRVDPAMHEYSLRLTFSPVAAEDHNTTFTLRLENNLGEQELRVRVAADAPPPPAINEPQPASEGNEESAAAVEGDADSEDSVDNGKDESGVSGGAIGGIIVAVIVLLAVIALVAFARSRGKWCFAAESGGDTRKEWRAHMDPEAADKEGHDNPVHEQKPDPDTAAEHNGTNGTNGANGTAANGKSPAKVPTDTPV</sequence>
<feature type="domain" description="Ig-like" evidence="6">
    <location>
        <begin position="118"/>
        <end position="219"/>
    </location>
</feature>
<protein>
    <submittedName>
        <fullName evidence="7">Fasciclin-3</fullName>
    </submittedName>
</protein>
<keyword evidence="5" id="KW-1133">Transmembrane helix</keyword>
<feature type="compositionally biased region" description="Low complexity" evidence="4">
    <location>
        <begin position="461"/>
        <end position="478"/>
    </location>
</feature>
<evidence type="ECO:0000256" key="2">
    <source>
        <dbReference type="ARBA" id="ARBA00023136"/>
    </source>
</evidence>
<dbReference type="SUPFAM" id="SSF48726">
    <property type="entry name" value="Immunoglobulin"/>
    <property type="match status" value="2"/>
</dbReference>
<keyword evidence="8" id="KW-1185">Reference proteome</keyword>
<dbReference type="InterPro" id="IPR013162">
    <property type="entry name" value="CD80_C2-set"/>
</dbReference>
<keyword evidence="2 5" id="KW-0472">Membrane</keyword>
<dbReference type="InterPro" id="IPR036179">
    <property type="entry name" value="Ig-like_dom_sf"/>
</dbReference>
<dbReference type="SMART" id="SM00409">
    <property type="entry name" value="IG"/>
    <property type="match status" value="2"/>
</dbReference>
<dbReference type="PANTHER" id="PTHR45889:SF8">
    <property type="entry name" value="IG-LIKE DOMAIN-CONTAINING PROTEIN"/>
    <property type="match status" value="1"/>
</dbReference>
<comment type="subcellular location">
    <subcellularLocation>
        <location evidence="1">Membrane</location>
        <topology evidence="1">Single-pass membrane protein</topology>
    </subcellularLocation>
</comment>
<evidence type="ECO:0000259" key="6">
    <source>
        <dbReference type="PROSITE" id="PS50835"/>
    </source>
</evidence>
<dbReference type="Proteomes" id="UP000440578">
    <property type="component" value="Unassembled WGS sequence"/>
</dbReference>
<reference evidence="7 8" key="1">
    <citation type="submission" date="2019-07" db="EMBL/GenBank/DDBJ databases">
        <title>Draft genome assembly of a fouling barnacle, Amphibalanus amphitrite (Darwin, 1854): The first reference genome for Thecostraca.</title>
        <authorList>
            <person name="Kim W."/>
        </authorList>
    </citation>
    <scope>NUCLEOTIDE SEQUENCE [LARGE SCALE GENOMIC DNA]</scope>
    <source>
        <strain evidence="7">SNU_AA5</strain>
        <tissue evidence="7">Soma without cirri and trophi</tissue>
    </source>
</reference>
<dbReference type="InterPro" id="IPR007110">
    <property type="entry name" value="Ig-like_dom"/>
</dbReference>
<dbReference type="PANTHER" id="PTHR45889">
    <property type="entry name" value="IG-LIKE DOMAIN-CONTAINING PROTEIN"/>
    <property type="match status" value="1"/>
</dbReference>
<name>A0A6A4X9Y5_AMPAM</name>
<keyword evidence="5" id="KW-0812">Transmembrane</keyword>
<dbReference type="EMBL" id="VIIS01000136">
    <property type="protein sequence ID" value="KAF0312794.1"/>
    <property type="molecule type" value="Genomic_DNA"/>
</dbReference>
<dbReference type="Pfam" id="PF08205">
    <property type="entry name" value="C2-set_2"/>
    <property type="match status" value="1"/>
</dbReference>
<dbReference type="AlphaFoldDB" id="A0A6A4X9Y5"/>
<comment type="caution">
    <text evidence="7">The sequence shown here is derived from an EMBL/GenBank/DDBJ whole genome shotgun (WGS) entry which is preliminary data.</text>
</comment>
<feature type="region of interest" description="Disordered" evidence="4">
    <location>
        <begin position="343"/>
        <end position="384"/>
    </location>
</feature>
<evidence type="ECO:0000313" key="8">
    <source>
        <dbReference type="Proteomes" id="UP000440578"/>
    </source>
</evidence>
<dbReference type="InterPro" id="IPR003599">
    <property type="entry name" value="Ig_sub"/>
</dbReference>